<dbReference type="Proteomes" id="UP001252875">
    <property type="component" value="Unassembled WGS sequence"/>
</dbReference>
<reference evidence="1 2" key="1">
    <citation type="submission" date="2023-03" db="EMBL/GenBank/DDBJ databases">
        <authorList>
            <person name="Shen W."/>
            <person name="Cai J."/>
        </authorList>
    </citation>
    <scope>NUCLEOTIDE SEQUENCE [LARGE SCALE GENOMIC DNA]</scope>
    <source>
        <strain evidence="1 2">D6-4</strain>
    </source>
</reference>
<evidence type="ECO:0000313" key="1">
    <source>
        <dbReference type="EMBL" id="MDT2598720.1"/>
    </source>
</evidence>
<keyword evidence="2" id="KW-1185">Reference proteome</keyword>
<comment type="caution">
    <text evidence="1">The sequence shown here is derived from an EMBL/GenBank/DDBJ whole genome shotgun (WGS) entry which is preliminary data.</text>
</comment>
<dbReference type="PANTHER" id="PTHR41317">
    <property type="entry name" value="PD-(D_E)XK NUCLEASE FAMILY TRANSPOSASE"/>
    <property type="match status" value="1"/>
</dbReference>
<dbReference type="NCBIfam" id="TIGR01784">
    <property type="entry name" value="T_den_put_tspse"/>
    <property type="match status" value="1"/>
</dbReference>
<organism evidence="1 2">
    <name type="scientific">Enterococcus hulanensis</name>
    <dbReference type="NCBI Taxonomy" id="2559929"/>
    <lineage>
        <taxon>Bacteria</taxon>
        <taxon>Bacillati</taxon>
        <taxon>Bacillota</taxon>
        <taxon>Bacilli</taxon>
        <taxon>Lactobacillales</taxon>
        <taxon>Enterococcaceae</taxon>
        <taxon>Enterococcus</taxon>
    </lineage>
</organism>
<dbReference type="PANTHER" id="PTHR41317:SF1">
    <property type="entry name" value="PD-(D_E)XK NUCLEASE FAMILY TRANSPOSASE"/>
    <property type="match status" value="1"/>
</dbReference>
<evidence type="ECO:0000313" key="2">
    <source>
        <dbReference type="Proteomes" id="UP001252875"/>
    </source>
</evidence>
<name>A0ABU3EV26_9ENTE</name>
<dbReference type="Pfam" id="PF12784">
    <property type="entry name" value="PDDEXK_2"/>
    <property type="match status" value="1"/>
</dbReference>
<protein>
    <submittedName>
        <fullName evidence="1">Rpn family recombination-promoting nuclease/putative transposase</fullName>
    </submittedName>
</protein>
<proteinExistence type="predicted"/>
<gene>
    <name evidence="1" type="ORF">P7D85_02980</name>
</gene>
<dbReference type="EMBL" id="JARPYI010000001">
    <property type="protein sequence ID" value="MDT2598720.1"/>
    <property type="molecule type" value="Genomic_DNA"/>
</dbReference>
<accession>A0ABU3EV26</accession>
<dbReference type="InterPro" id="IPR010106">
    <property type="entry name" value="RpnA"/>
</dbReference>
<dbReference type="RefSeq" id="WP_311821036.1">
    <property type="nucleotide sequence ID" value="NZ_JARPYF010000001.1"/>
</dbReference>
<sequence length="282" mass="32537">MQKFLPTNDLLFKKLLTSEDSSSILKAFVKDLLGIEFQTLTPKETYHIDSYKKAFEEMDILRTEVDILAIGEDGSHTTLECQIQPHAYFRERSIFYLAEAFCSPFGNLETNDFIRDNNFSALRPAYGINIVDFHLFDQKQDALQLFRLLNEQTNQPFLGTNRKELLLLCFLSLKNNNRKSQSAIHHWQHFLKTGETLANAPDYIKKAKQKVDYYSLGSEEKEMIMKINKSKAITDAVISTARMEGIEEVALRMIKMNLPMEQIVEATGLDLETIKKIESEHK</sequence>